<evidence type="ECO:0000313" key="1">
    <source>
        <dbReference type="EMBL" id="GAA5501586.1"/>
    </source>
</evidence>
<proteinExistence type="predicted"/>
<keyword evidence="2" id="KW-1185">Reference proteome</keyword>
<dbReference type="EMBL" id="BAABRN010000011">
    <property type="protein sequence ID" value="GAA5501586.1"/>
    <property type="molecule type" value="Genomic_DNA"/>
</dbReference>
<sequence length="70" mass="8097">MKMNDHIREEVRKAIKALPMSQAEFARQLDLNPHVLSRALLHQGKTPEVWEKVFAALGYRLTIEKIEQDG</sequence>
<protein>
    <recommendedName>
        <fullName evidence="3">HTH cro/C1-type domain-containing protein</fullName>
    </recommendedName>
</protein>
<name>A0ABP9V8K3_9DEIO</name>
<comment type="caution">
    <text evidence="1">The sequence shown here is derived from an EMBL/GenBank/DDBJ whole genome shotgun (WGS) entry which is preliminary data.</text>
</comment>
<reference evidence="1 2" key="1">
    <citation type="submission" date="2024-02" db="EMBL/GenBank/DDBJ databases">
        <title>Deinococcus xinjiangensis NBRC 107630.</title>
        <authorList>
            <person name="Ichikawa N."/>
            <person name="Katano-Makiyama Y."/>
            <person name="Hidaka K."/>
        </authorList>
    </citation>
    <scope>NUCLEOTIDE SEQUENCE [LARGE SCALE GENOMIC DNA]</scope>
    <source>
        <strain evidence="1 2">NBRC 107630</strain>
    </source>
</reference>
<gene>
    <name evidence="1" type="ORF">Dxin01_01322</name>
</gene>
<dbReference type="InterPro" id="IPR010982">
    <property type="entry name" value="Lambda_DNA-bd_dom_sf"/>
</dbReference>
<evidence type="ECO:0008006" key="3">
    <source>
        <dbReference type="Google" id="ProtNLM"/>
    </source>
</evidence>
<organism evidence="1 2">
    <name type="scientific">Deinococcus xinjiangensis</name>
    <dbReference type="NCBI Taxonomy" id="457454"/>
    <lineage>
        <taxon>Bacteria</taxon>
        <taxon>Thermotogati</taxon>
        <taxon>Deinococcota</taxon>
        <taxon>Deinococci</taxon>
        <taxon>Deinococcales</taxon>
        <taxon>Deinococcaceae</taxon>
        <taxon>Deinococcus</taxon>
    </lineage>
</organism>
<dbReference type="Proteomes" id="UP001458946">
    <property type="component" value="Unassembled WGS sequence"/>
</dbReference>
<accession>A0ABP9V8K3</accession>
<dbReference type="SUPFAM" id="SSF47413">
    <property type="entry name" value="lambda repressor-like DNA-binding domains"/>
    <property type="match status" value="1"/>
</dbReference>
<dbReference type="RefSeq" id="WP_353541553.1">
    <property type="nucleotide sequence ID" value="NZ_BAABRN010000011.1"/>
</dbReference>
<evidence type="ECO:0000313" key="2">
    <source>
        <dbReference type="Proteomes" id="UP001458946"/>
    </source>
</evidence>